<evidence type="ECO:0000313" key="3">
    <source>
        <dbReference type="Proteomes" id="UP000176939"/>
    </source>
</evidence>
<dbReference type="SMART" id="SM00089">
    <property type="entry name" value="PKD"/>
    <property type="match status" value="2"/>
</dbReference>
<feature type="domain" description="PKD" evidence="1">
    <location>
        <begin position="519"/>
        <end position="590"/>
    </location>
</feature>
<dbReference type="CDD" id="cd00146">
    <property type="entry name" value="PKD"/>
    <property type="match status" value="1"/>
</dbReference>
<dbReference type="Gene3D" id="2.60.40.1120">
    <property type="entry name" value="Carboxypeptidase-like, regulatory domain"/>
    <property type="match status" value="2"/>
</dbReference>
<comment type="caution">
    <text evidence="2">The sequence shown here is derived from an EMBL/GenBank/DDBJ whole genome shotgun (WGS) entry which is preliminary data.</text>
</comment>
<protein>
    <recommendedName>
        <fullName evidence="1">PKD domain-containing protein</fullName>
    </recommendedName>
</protein>
<evidence type="ECO:0000259" key="1">
    <source>
        <dbReference type="PROSITE" id="PS50093"/>
    </source>
</evidence>
<dbReference type="InterPro" id="IPR035986">
    <property type="entry name" value="PKD_dom_sf"/>
</dbReference>
<feature type="domain" description="PKD" evidence="1">
    <location>
        <begin position="442"/>
        <end position="493"/>
    </location>
</feature>
<dbReference type="SUPFAM" id="SSF49299">
    <property type="entry name" value="PKD domain"/>
    <property type="match status" value="2"/>
</dbReference>
<organism evidence="2 3">
    <name type="scientific">Candidatus Woesebacteria bacterium RBG_13_36_22</name>
    <dbReference type="NCBI Taxonomy" id="1802478"/>
    <lineage>
        <taxon>Bacteria</taxon>
        <taxon>Candidatus Woeseibacteriota</taxon>
    </lineage>
</organism>
<dbReference type="InterPro" id="IPR008969">
    <property type="entry name" value="CarboxyPept-like_regulatory"/>
</dbReference>
<dbReference type="InterPro" id="IPR013783">
    <property type="entry name" value="Ig-like_fold"/>
</dbReference>
<accession>A0A1F7X6T8</accession>
<dbReference type="Proteomes" id="UP000176939">
    <property type="component" value="Unassembled WGS sequence"/>
</dbReference>
<dbReference type="Pfam" id="PF13620">
    <property type="entry name" value="CarboxypepD_reg"/>
    <property type="match status" value="2"/>
</dbReference>
<dbReference type="Pfam" id="PF18911">
    <property type="entry name" value="PKD_4"/>
    <property type="match status" value="2"/>
</dbReference>
<dbReference type="AlphaFoldDB" id="A0A1F7X6T8"/>
<proteinExistence type="predicted"/>
<name>A0A1F7X6T8_9BACT</name>
<dbReference type="SUPFAM" id="SSF49464">
    <property type="entry name" value="Carboxypeptidase regulatory domain-like"/>
    <property type="match status" value="2"/>
</dbReference>
<dbReference type="InterPro" id="IPR000601">
    <property type="entry name" value="PKD_dom"/>
</dbReference>
<reference evidence="2 3" key="1">
    <citation type="journal article" date="2016" name="Nat. Commun.">
        <title>Thousands of microbial genomes shed light on interconnected biogeochemical processes in an aquifer system.</title>
        <authorList>
            <person name="Anantharaman K."/>
            <person name="Brown C.T."/>
            <person name="Hug L.A."/>
            <person name="Sharon I."/>
            <person name="Castelle C.J."/>
            <person name="Probst A.J."/>
            <person name="Thomas B.C."/>
            <person name="Singh A."/>
            <person name="Wilkins M.J."/>
            <person name="Karaoz U."/>
            <person name="Brodie E.L."/>
            <person name="Williams K.H."/>
            <person name="Hubbard S.S."/>
            <person name="Banfield J.F."/>
        </authorList>
    </citation>
    <scope>NUCLEOTIDE SEQUENCE [LARGE SCALE GENOMIC DNA]</scope>
</reference>
<dbReference type="InterPro" id="IPR022409">
    <property type="entry name" value="PKD/Chitinase_dom"/>
</dbReference>
<evidence type="ECO:0000313" key="2">
    <source>
        <dbReference type="EMBL" id="OGM10613.1"/>
    </source>
</evidence>
<dbReference type="PROSITE" id="PS50093">
    <property type="entry name" value="PKD"/>
    <property type="match status" value="2"/>
</dbReference>
<dbReference type="EMBL" id="MGFQ01000004">
    <property type="protein sequence ID" value="OGM10613.1"/>
    <property type="molecule type" value="Genomic_DNA"/>
</dbReference>
<gene>
    <name evidence="2" type="ORF">A2Z67_05310</name>
</gene>
<sequence>MKVKLGAFLLFVLVFLLSPLFQKVTHAQAFTLSGHISDSTGTAIGGATLDVFNAGTTIDIVPPTISDNSGDYNFSVPGGNYDIKVTPPLGSNFSSALALSQTISSNTVLNFILTSAESNSLSGHVYDPFGNPLSGQQVYLDATNGTRTSTFTDSSGSYSLQVQSGVYDFNIYTSENTPSVNAPQYYHLTANHYSLTQSTIADITLPAKKVDVHVQDSSGIPVSGVEIDTSFGGGPSITLGGIAFEYTSKYGYSHPGPATDSSGNVTLWLFPVDSNHPYTFTATPPSGSIYSTITLNNIVVTTNQTELISLQFVHDPPVTTAILSPDPDTQGNYSDPTTVTLSAIATPGFSIESTNYSIDGGSQQIYTQSFTVGGDGSHTISYWSIDNMGVFESPKSKIFTIVSNRPPIIDTINDAIRNEGEMYSANGLFTDPTSISWLAIVDYGDGSGEQLLILSGMNFSLSHVYHDNGIYTVTIKITDNQGAIGTETAVVTVYNINPSIGIISVASNPLAVNTATLASASFSDPGVLDTHTASWDWGDGNIVTGTITELNGSGSVSDSHQYTVSGVYTVTLTVTDKDGGVGTNQYQYVVVYDPQGGYVTGAGTINSPIGAYTLDPTLSGLAHFGFNSKYEHGANIPTGKTRFRFQVAGLRFESTNYDWLVVAGAKAMYKGVGTINDSGNYGFMLSAIDGQINGGGGVDKFRIKIWDIDNNNALVYDNMLGADENSNPTTVVNEGSSIVIHQ</sequence>
<dbReference type="Gene3D" id="2.60.40.10">
    <property type="entry name" value="Immunoglobulins"/>
    <property type="match status" value="2"/>
</dbReference>